<sequence>MALSYFNVKKLRRQSKQHDTHGPETSPPAPAVSTPTEEPAVSPILDEEDQKFLERLAAIAQEPEGTPPPLPTRPAQAVENGEVKIGKDAQEAILAGADKIPLPMSPPEVIVEDTDTEKDKAKDGGLGRKKSVMSYFALAQSKFKKAADKDKDKDRKDHKEKDKRKDKVTEKDKQKAADDLHSAAEAAKSAEQKEAEKEQADITQILDQLNLSAVNNRVFSFSKESEELLNKFKLVLKDIVNGAPTAYNDLEKLFTDYEGQLKKLYGNLPPFLQNLVKSLPAKLTATLGPELMAAQAEKPGFDAKQRMSASGMKSKAKRAKVPSLKSLLSAEGAIATMLRSILNFLKLRFPVAMTGTNILLSLAVFLLMFVLWYCHRRGRDTRLEKERLAAEEADSAMASSASSVDDDGDSVFGVKANAQAESSKAKEKSTPPLIISDGKEGEPEKPRANLEDMPSVTHLPDPSEERAKEEPLSVPK</sequence>
<keyword evidence="2" id="KW-1133">Transmembrane helix</keyword>
<gene>
    <name evidence="3" type="ORF">BU26DRAFT_525109</name>
</gene>
<accession>A0A6A6HVN1</accession>
<dbReference type="Proteomes" id="UP000800094">
    <property type="component" value="Unassembled WGS sequence"/>
</dbReference>
<name>A0A6A6HVN1_9PLEO</name>
<evidence type="ECO:0008006" key="5">
    <source>
        <dbReference type="Google" id="ProtNLM"/>
    </source>
</evidence>
<reference evidence="3" key="1">
    <citation type="journal article" date="2020" name="Stud. Mycol.">
        <title>101 Dothideomycetes genomes: a test case for predicting lifestyles and emergence of pathogens.</title>
        <authorList>
            <person name="Haridas S."/>
            <person name="Albert R."/>
            <person name="Binder M."/>
            <person name="Bloem J."/>
            <person name="Labutti K."/>
            <person name="Salamov A."/>
            <person name="Andreopoulos B."/>
            <person name="Baker S."/>
            <person name="Barry K."/>
            <person name="Bills G."/>
            <person name="Bluhm B."/>
            <person name="Cannon C."/>
            <person name="Castanera R."/>
            <person name="Culley D."/>
            <person name="Daum C."/>
            <person name="Ezra D."/>
            <person name="Gonzalez J."/>
            <person name="Henrissat B."/>
            <person name="Kuo A."/>
            <person name="Liang C."/>
            <person name="Lipzen A."/>
            <person name="Lutzoni F."/>
            <person name="Magnuson J."/>
            <person name="Mondo S."/>
            <person name="Nolan M."/>
            <person name="Ohm R."/>
            <person name="Pangilinan J."/>
            <person name="Park H.-J."/>
            <person name="Ramirez L."/>
            <person name="Alfaro M."/>
            <person name="Sun H."/>
            <person name="Tritt A."/>
            <person name="Yoshinaga Y."/>
            <person name="Zwiers L.-H."/>
            <person name="Turgeon B."/>
            <person name="Goodwin S."/>
            <person name="Spatafora J."/>
            <person name="Crous P."/>
            <person name="Grigoriev I."/>
        </authorList>
    </citation>
    <scope>NUCLEOTIDE SEQUENCE</scope>
    <source>
        <strain evidence="3">CBS 122368</strain>
    </source>
</reference>
<evidence type="ECO:0000256" key="1">
    <source>
        <dbReference type="SAM" id="MobiDB-lite"/>
    </source>
</evidence>
<feature type="compositionally biased region" description="Basic and acidic residues" evidence="1">
    <location>
        <begin position="117"/>
        <end position="126"/>
    </location>
</feature>
<dbReference type="OrthoDB" id="5398191at2759"/>
<protein>
    <recommendedName>
        <fullName evidence="5">Ring-like domain-containing protein</fullName>
    </recommendedName>
</protein>
<dbReference type="EMBL" id="ML987211">
    <property type="protein sequence ID" value="KAF2241613.1"/>
    <property type="molecule type" value="Genomic_DNA"/>
</dbReference>
<dbReference type="RefSeq" id="XP_033676617.1">
    <property type="nucleotide sequence ID" value="XM_033830430.1"/>
</dbReference>
<feature type="region of interest" description="Disordered" evidence="1">
    <location>
        <begin position="96"/>
        <end position="126"/>
    </location>
</feature>
<dbReference type="GeneID" id="54583760"/>
<feature type="compositionally biased region" description="Basic and acidic residues" evidence="1">
    <location>
        <begin position="437"/>
        <end position="450"/>
    </location>
</feature>
<keyword evidence="4" id="KW-1185">Reference proteome</keyword>
<feature type="region of interest" description="Disordered" evidence="1">
    <location>
        <begin position="415"/>
        <end position="476"/>
    </location>
</feature>
<evidence type="ECO:0000313" key="4">
    <source>
        <dbReference type="Proteomes" id="UP000800094"/>
    </source>
</evidence>
<feature type="region of interest" description="Disordered" evidence="1">
    <location>
        <begin position="1"/>
        <end position="41"/>
    </location>
</feature>
<feature type="compositionally biased region" description="Low complexity" evidence="1">
    <location>
        <begin position="31"/>
        <end position="40"/>
    </location>
</feature>
<proteinExistence type="predicted"/>
<evidence type="ECO:0000256" key="2">
    <source>
        <dbReference type="SAM" id="Phobius"/>
    </source>
</evidence>
<evidence type="ECO:0000313" key="3">
    <source>
        <dbReference type="EMBL" id="KAF2241613.1"/>
    </source>
</evidence>
<organism evidence="3 4">
    <name type="scientific">Trematosphaeria pertusa</name>
    <dbReference type="NCBI Taxonomy" id="390896"/>
    <lineage>
        <taxon>Eukaryota</taxon>
        <taxon>Fungi</taxon>
        <taxon>Dikarya</taxon>
        <taxon>Ascomycota</taxon>
        <taxon>Pezizomycotina</taxon>
        <taxon>Dothideomycetes</taxon>
        <taxon>Pleosporomycetidae</taxon>
        <taxon>Pleosporales</taxon>
        <taxon>Massarineae</taxon>
        <taxon>Trematosphaeriaceae</taxon>
        <taxon>Trematosphaeria</taxon>
    </lineage>
</organism>
<keyword evidence="2" id="KW-0812">Transmembrane</keyword>
<keyword evidence="2" id="KW-0472">Membrane</keyword>
<feature type="transmembrane region" description="Helical" evidence="2">
    <location>
        <begin position="351"/>
        <end position="374"/>
    </location>
</feature>
<dbReference type="AlphaFoldDB" id="A0A6A6HVN1"/>
<feature type="region of interest" description="Disordered" evidence="1">
    <location>
        <begin position="146"/>
        <end position="199"/>
    </location>
</feature>
<feature type="compositionally biased region" description="Basic and acidic residues" evidence="1">
    <location>
        <begin position="461"/>
        <end position="476"/>
    </location>
</feature>